<evidence type="ECO:0000256" key="4">
    <source>
        <dbReference type="SAM" id="MobiDB-lite"/>
    </source>
</evidence>
<dbReference type="PANTHER" id="PTHR23055">
    <property type="entry name" value="CALCIUM BINDING PROTEINS"/>
    <property type="match status" value="1"/>
</dbReference>
<dbReference type="Proteomes" id="UP000192578">
    <property type="component" value="Unassembled WGS sequence"/>
</dbReference>
<evidence type="ECO:0000313" key="6">
    <source>
        <dbReference type="EMBL" id="OQV22661.1"/>
    </source>
</evidence>
<dbReference type="AlphaFoldDB" id="A0A1W0X5P6"/>
<keyword evidence="7" id="KW-1185">Reference proteome</keyword>
<dbReference type="SMART" id="SM00054">
    <property type="entry name" value="EFh"/>
    <property type="match status" value="1"/>
</dbReference>
<dbReference type="CDD" id="cd00051">
    <property type="entry name" value="EFh"/>
    <property type="match status" value="1"/>
</dbReference>
<dbReference type="InterPro" id="IPR028846">
    <property type="entry name" value="Recoverin"/>
</dbReference>
<gene>
    <name evidence="6" type="ORF">BV898_03486</name>
</gene>
<keyword evidence="3" id="KW-0106">Calcium</keyword>
<dbReference type="SUPFAM" id="SSF47473">
    <property type="entry name" value="EF-hand"/>
    <property type="match status" value="1"/>
</dbReference>
<dbReference type="InterPro" id="IPR002048">
    <property type="entry name" value="EF_hand_dom"/>
</dbReference>
<protein>
    <submittedName>
        <fullName evidence="6">EF-hand calcium-binding domain-containing protein 1</fullName>
    </submittedName>
</protein>
<dbReference type="Pfam" id="PF00036">
    <property type="entry name" value="EF-hand_1"/>
    <property type="match status" value="1"/>
</dbReference>
<feature type="domain" description="EF-hand" evidence="5">
    <location>
        <begin position="131"/>
        <end position="166"/>
    </location>
</feature>
<accession>A0A1W0X5P6</accession>
<evidence type="ECO:0000256" key="3">
    <source>
        <dbReference type="ARBA" id="ARBA00022837"/>
    </source>
</evidence>
<dbReference type="InterPro" id="IPR011992">
    <property type="entry name" value="EF-hand-dom_pair"/>
</dbReference>
<organism evidence="6 7">
    <name type="scientific">Hypsibius exemplaris</name>
    <name type="common">Freshwater tardigrade</name>
    <dbReference type="NCBI Taxonomy" id="2072580"/>
    <lineage>
        <taxon>Eukaryota</taxon>
        <taxon>Metazoa</taxon>
        <taxon>Ecdysozoa</taxon>
        <taxon>Tardigrada</taxon>
        <taxon>Eutardigrada</taxon>
        <taxon>Parachela</taxon>
        <taxon>Hypsibioidea</taxon>
        <taxon>Hypsibiidae</taxon>
        <taxon>Hypsibius</taxon>
    </lineage>
</organism>
<comment type="caution">
    <text evidence="6">The sequence shown here is derived from an EMBL/GenBank/DDBJ whole genome shotgun (WGS) entry which is preliminary data.</text>
</comment>
<keyword evidence="1" id="KW-0479">Metal-binding</keyword>
<sequence length="369" mass="42725">MATDGSEKAGNLQPLGSLGTGVQLDDFWMMAHKPHLNRDGIYKQTGQDEHAGHLKTEAQLEEEETLRPAPRRVIPVSEVEKFIDHFWKQSQLQKNETKALVDMFFEYARKPKGYMTRSQFKHFIFGTLDIFDPFVCERMFIIFDRNKDGFIDYEEWTHGMHSILVGSIHEQLKYCFLAYDVRGKGHLERDDVYFWLKKSYYNLNPMTETQRTEFFGDIYQLILERFVNGRDNLITFWQYRSAVCENPALMQIIGTVLPDSQVVWRVNDVLFPRFYRSKHLLLFPRGDVPKNRDIKLNPSRLMKRYPETAVCYPPNYKKGPDGKPMLRKEPSAQVVEAVAPVKAGKESIEKPAEGVDAKGKGADAKSGKK</sequence>
<evidence type="ECO:0000256" key="1">
    <source>
        <dbReference type="ARBA" id="ARBA00022723"/>
    </source>
</evidence>
<dbReference type="Gene3D" id="1.10.238.10">
    <property type="entry name" value="EF-hand"/>
    <property type="match status" value="1"/>
</dbReference>
<dbReference type="PROSITE" id="PS00018">
    <property type="entry name" value="EF_HAND_1"/>
    <property type="match status" value="1"/>
</dbReference>
<evidence type="ECO:0000259" key="5">
    <source>
        <dbReference type="PROSITE" id="PS50222"/>
    </source>
</evidence>
<feature type="region of interest" description="Disordered" evidence="4">
    <location>
        <begin position="344"/>
        <end position="369"/>
    </location>
</feature>
<dbReference type="PROSITE" id="PS50222">
    <property type="entry name" value="EF_HAND_2"/>
    <property type="match status" value="1"/>
</dbReference>
<dbReference type="PRINTS" id="PR00450">
    <property type="entry name" value="RECOVERIN"/>
</dbReference>
<evidence type="ECO:0000256" key="2">
    <source>
        <dbReference type="ARBA" id="ARBA00022737"/>
    </source>
</evidence>
<dbReference type="OrthoDB" id="191686at2759"/>
<dbReference type="GO" id="GO:0005509">
    <property type="term" value="F:calcium ion binding"/>
    <property type="evidence" value="ECO:0007669"/>
    <property type="project" value="InterPro"/>
</dbReference>
<keyword evidence="2" id="KW-0677">Repeat</keyword>
<dbReference type="PANTHER" id="PTHR23055:SF60">
    <property type="entry name" value="CALAXIN"/>
    <property type="match status" value="1"/>
</dbReference>
<dbReference type="InterPro" id="IPR018247">
    <property type="entry name" value="EF_Hand_1_Ca_BS"/>
</dbReference>
<dbReference type="EMBL" id="MTYJ01000016">
    <property type="protein sequence ID" value="OQV22661.1"/>
    <property type="molecule type" value="Genomic_DNA"/>
</dbReference>
<name>A0A1W0X5P6_HYPEX</name>
<proteinExistence type="predicted"/>
<evidence type="ECO:0000313" key="7">
    <source>
        <dbReference type="Proteomes" id="UP000192578"/>
    </source>
</evidence>
<reference evidence="7" key="1">
    <citation type="submission" date="2017-01" db="EMBL/GenBank/DDBJ databases">
        <title>Comparative genomics of anhydrobiosis in the tardigrade Hypsibius dujardini.</title>
        <authorList>
            <person name="Yoshida Y."/>
            <person name="Koutsovoulos G."/>
            <person name="Laetsch D."/>
            <person name="Stevens L."/>
            <person name="Kumar S."/>
            <person name="Horikawa D."/>
            <person name="Ishino K."/>
            <person name="Komine S."/>
            <person name="Tomita M."/>
            <person name="Blaxter M."/>
            <person name="Arakawa K."/>
        </authorList>
    </citation>
    <scope>NUCLEOTIDE SEQUENCE [LARGE SCALE GENOMIC DNA]</scope>
    <source>
        <strain evidence="7">Z151</strain>
    </source>
</reference>